<comment type="caution">
    <text evidence="2">The sequence shown here is derived from an EMBL/GenBank/DDBJ whole genome shotgun (WGS) entry which is preliminary data.</text>
</comment>
<evidence type="ECO:0000313" key="3">
    <source>
        <dbReference type="Proteomes" id="UP000240410"/>
    </source>
</evidence>
<organism evidence="2 3">
    <name type="scientific">Photobacterium leiognathi</name>
    <dbReference type="NCBI Taxonomy" id="553611"/>
    <lineage>
        <taxon>Bacteria</taxon>
        <taxon>Pseudomonadati</taxon>
        <taxon>Pseudomonadota</taxon>
        <taxon>Gammaproteobacteria</taxon>
        <taxon>Vibrionales</taxon>
        <taxon>Vibrionaceae</taxon>
        <taxon>Photobacterium</taxon>
    </lineage>
</organism>
<sequence length="132" mass="14849">MAAVGAKLEKAFKELVKEGKKISPFAVEKRAGVSNGSLKNHPVLLEMVLAKKEEYLTDPKNVGKVKAKANKSKAQVSSDKYQEALKQNERLKAKNEQLESEQKVMADKVAQMTWELHRYKSKTSKNVHNLKV</sequence>
<proteinExistence type="predicted"/>
<evidence type="ECO:0000256" key="1">
    <source>
        <dbReference type="SAM" id="Coils"/>
    </source>
</evidence>
<dbReference type="Proteomes" id="UP000240410">
    <property type="component" value="Unassembled WGS sequence"/>
</dbReference>
<dbReference type="AlphaFoldDB" id="A0A2T3M474"/>
<dbReference type="RefSeq" id="WP_005367717.1">
    <property type="nucleotide sequence ID" value="NZ_JZSL01000020.1"/>
</dbReference>
<keyword evidence="1" id="KW-0175">Coiled coil</keyword>
<feature type="coiled-coil region" evidence="1">
    <location>
        <begin position="74"/>
        <end position="108"/>
    </location>
</feature>
<reference evidence="2 3" key="1">
    <citation type="submission" date="2018-03" db="EMBL/GenBank/DDBJ databases">
        <title>Whole genome sequencing of Histamine producing bacteria.</title>
        <authorList>
            <person name="Butler K."/>
        </authorList>
    </citation>
    <scope>NUCLEOTIDE SEQUENCE [LARGE SCALE GENOMIC DNA]</scope>
    <source>
        <strain evidence="2 3">ATCC 33979</strain>
    </source>
</reference>
<protein>
    <submittedName>
        <fullName evidence="2">Uncharacterized protein</fullName>
    </submittedName>
</protein>
<name>A0A2T3M474_PHOLE</name>
<gene>
    <name evidence="2" type="ORF">CTM89_21015</name>
</gene>
<dbReference type="EMBL" id="PYOJ01000057">
    <property type="protein sequence ID" value="PSV86677.1"/>
    <property type="molecule type" value="Genomic_DNA"/>
</dbReference>
<evidence type="ECO:0000313" key="2">
    <source>
        <dbReference type="EMBL" id="PSV86677.1"/>
    </source>
</evidence>
<dbReference type="OrthoDB" id="8680283at2"/>
<accession>A0A2T3M474</accession>
<dbReference type="GeneID" id="99742918"/>